<protein>
    <submittedName>
        <fullName evidence="1">DUF1217 domain-containing protein</fullName>
    </submittedName>
</protein>
<evidence type="ECO:0000313" key="1">
    <source>
        <dbReference type="EMBL" id="MDQ2090552.1"/>
    </source>
</evidence>
<comment type="caution">
    <text evidence="1">The sequence shown here is derived from an EMBL/GenBank/DDBJ whole genome shotgun (WGS) entry which is preliminary data.</text>
</comment>
<dbReference type="Gene3D" id="1.10.3700.10">
    <property type="entry name" value="AGR C 984p-like"/>
    <property type="match status" value="1"/>
</dbReference>
<organism evidence="1 2">
    <name type="scientific">Marimonas arenosa</name>
    <dbReference type="NCBI Taxonomy" id="1795305"/>
    <lineage>
        <taxon>Bacteria</taxon>
        <taxon>Pseudomonadati</taxon>
        <taxon>Pseudomonadota</taxon>
        <taxon>Alphaproteobacteria</taxon>
        <taxon>Rhodobacterales</taxon>
        <taxon>Paracoccaceae</taxon>
        <taxon>Marimonas</taxon>
    </lineage>
</organism>
<proteinExistence type="predicted"/>
<dbReference type="SUPFAM" id="SSF158837">
    <property type="entry name" value="AGR C 984p-like"/>
    <property type="match status" value="1"/>
</dbReference>
<name>A0AAE3WD71_9RHOB</name>
<dbReference type="RefSeq" id="WP_306735829.1">
    <property type="nucleotide sequence ID" value="NZ_JANHAX010000003.1"/>
</dbReference>
<dbReference type="Proteomes" id="UP001226762">
    <property type="component" value="Unassembled WGS sequence"/>
</dbReference>
<dbReference type="Pfam" id="PF06748">
    <property type="entry name" value="DUF1217"/>
    <property type="match status" value="1"/>
</dbReference>
<gene>
    <name evidence="1" type="ORF">NO357_11635</name>
</gene>
<dbReference type="AlphaFoldDB" id="A0AAE3WD71"/>
<dbReference type="InterPro" id="IPR010626">
    <property type="entry name" value="DUF1217"/>
</dbReference>
<reference evidence="1" key="1">
    <citation type="submission" date="2022-07" db="EMBL/GenBank/DDBJ databases">
        <authorList>
            <person name="Otstavnykh N."/>
            <person name="Isaeva M."/>
            <person name="Bystritskaya E."/>
        </authorList>
    </citation>
    <scope>NUCLEOTIDE SEQUENCE</scope>
    <source>
        <strain evidence="1">KCTC 52189</strain>
    </source>
</reference>
<dbReference type="EMBL" id="JANHAX010000003">
    <property type="protein sequence ID" value="MDQ2090552.1"/>
    <property type="molecule type" value="Genomic_DNA"/>
</dbReference>
<evidence type="ECO:0000313" key="2">
    <source>
        <dbReference type="Proteomes" id="UP001226762"/>
    </source>
</evidence>
<reference evidence="1" key="2">
    <citation type="submission" date="2023-02" db="EMBL/GenBank/DDBJ databases">
        <title>'Rhodoalgimonas zhirmunskyi' gen. nov., isolated from a red alga.</title>
        <authorList>
            <person name="Nedashkovskaya O.I."/>
            <person name="Otstavnykh N.Y."/>
            <person name="Bystritskaya E.P."/>
            <person name="Balabanova L.A."/>
            <person name="Isaeva M.P."/>
        </authorList>
    </citation>
    <scope>NUCLEOTIDE SEQUENCE</scope>
    <source>
        <strain evidence="1">KCTC 52189</strain>
    </source>
</reference>
<dbReference type="InterPro" id="IPR023157">
    <property type="entry name" value="AGR-C-984p-like_sf"/>
</dbReference>
<accession>A0AAE3WD71</accession>
<sequence length="271" mass="30127">MAFQPVIPTGGLVGWTFLNRTLERQTAAFEAVSDTRRDTAYFAEMIGAIDTAEQLVADRRLLAVALGAYGLQDDIDNRFFVRKMLEEGTTDADAFANRMADDRYKAFSKAFGFGDFATPRTKLTYFADEIIGLYQLRSFEVAVGEQDESLRLALNAKRELAALAAEDRTEDTKWFRVMGNKPLRRVFETAFGLPSGFGQLDLEQQLTTFRDKAMRQLGNGEISQFTDEAAVENLVQRFLVRAQLAGFQTTAAGSVALTLLQSAAPVRQGLF</sequence>
<keyword evidence="2" id="KW-1185">Reference proteome</keyword>